<keyword evidence="1" id="KW-1133">Transmembrane helix</keyword>
<protein>
    <submittedName>
        <fullName evidence="3">Uncharacterized protein</fullName>
    </submittedName>
</protein>
<dbReference type="Proteomes" id="UP000183995">
    <property type="component" value="Unassembled WGS sequence"/>
</dbReference>
<name>A0A1M5TCZ5_9FIRM</name>
<dbReference type="EMBL" id="FQXV01000001">
    <property type="protein sequence ID" value="SHH48500.1"/>
    <property type="molecule type" value="Genomic_DNA"/>
</dbReference>
<proteinExistence type="predicted"/>
<organism evidence="3 4">
    <name type="scientific">Sporobacter termitidis DSM 10068</name>
    <dbReference type="NCBI Taxonomy" id="1123282"/>
    <lineage>
        <taxon>Bacteria</taxon>
        <taxon>Bacillati</taxon>
        <taxon>Bacillota</taxon>
        <taxon>Clostridia</taxon>
        <taxon>Eubacteriales</taxon>
        <taxon>Oscillospiraceae</taxon>
        <taxon>Sporobacter</taxon>
    </lineage>
</organism>
<reference evidence="3 4" key="1">
    <citation type="submission" date="2016-11" db="EMBL/GenBank/DDBJ databases">
        <authorList>
            <person name="Jaros S."/>
            <person name="Januszkiewicz K."/>
            <person name="Wedrychowicz H."/>
        </authorList>
    </citation>
    <scope>NUCLEOTIDE SEQUENCE [LARGE SCALE GENOMIC DNA]</scope>
    <source>
        <strain evidence="3 4">DSM 10068</strain>
    </source>
</reference>
<keyword evidence="2" id="KW-0732">Signal</keyword>
<keyword evidence="1" id="KW-0472">Membrane</keyword>
<sequence length="283" mass="28329">MKKVLALVIAMILLAAVTPMTLAADATVYVSVSVDGQLDVAAQPVTVTDMTVQGAIKAAHKAYYSGGEDGYAGGIDKTYNMFLITRAWGVTATPYVILNGAPLGSDPANPATADVAPVKAGDNIVISVSSDPAVAAQAIALTATIADGKATVTATSWTLDFTTFAYSSAPLADAAVVDPDTGAALGTTDQSGSVTTDVPAGGVVAVDGLAAINVNAAASSPAVPAPTASAPAAPAAEDTPLFYPPTNSMLIAMAIVLPPIIVVICIKTSKQSRLDKKAAETKK</sequence>
<gene>
    <name evidence="3" type="ORF">SAMN02745823_00036</name>
</gene>
<feature type="chain" id="PRO_5039408135" evidence="2">
    <location>
        <begin position="24"/>
        <end position="283"/>
    </location>
</feature>
<accession>A0A1M5TCZ5</accession>
<keyword evidence="1" id="KW-0812">Transmembrane</keyword>
<evidence type="ECO:0000313" key="3">
    <source>
        <dbReference type="EMBL" id="SHH48500.1"/>
    </source>
</evidence>
<keyword evidence="4" id="KW-1185">Reference proteome</keyword>
<evidence type="ECO:0000256" key="1">
    <source>
        <dbReference type="SAM" id="Phobius"/>
    </source>
</evidence>
<evidence type="ECO:0000313" key="4">
    <source>
        <dbReference type="Proteomes" id="UP000183995"/>
    </source>
</evidence>
<dbReference type="RefSeq" id="WP_073075639.1">
    <property type="nucleotide sequence ID" value="NZ_FQXV01000001.1"/>
</dbReference>
<feature type="transmembrane region" description="Helical" evidence="1">
    <location>
        <begin position="249"/>
        <end position="266"/>
    </location>
</feature>
<evidence type="ECO:0000256" key="2">
    <source>
        <dbReference type="SAM" id="SignalP"/>
    </source>
</evidence>
<dbReference type="AlphaFoldDB" id="A0A1M5TCZ5"/>
<feature type="signal peptide" evidence="2">
    <location>
        <begin position="1"/>
        <end position="23"/>
    </location>
</feature>